<name>A0A7R9CQV4_TIMCR</name>
<gene>
    <name evidence="2" type="ORF">TCEB3V08_LOCUS5179</name>
</gene>
<dbReference type="AlphaFoldDB" id="A0A7R9CQV4"/>
<keyword evidence="1" id="KW-1133">Transmembrane helix</keyword>
<organism evidence="2">
    <name type="scientific">Timema cristinae</name>
    <name type="common">Walking stick</name>
    <dbReference type="NCBI Taxonomy" id="61476"/>
    <lineage>
        <taxon>Eukaryota</taxon>
        <taxon>Metazoa</taxon>
        <taxon>Ecdysozoa</taxon>
        <taxon>Arthropoda</taxon>
        <taxon>Hexapoda</taxon>
        <taxon>Insecta</taxon>
        <taxon>Pterygota</taxon>
        <taxon>Neoptera</taxon>
        <taxon>Polyneoptera</taxon>
        <taxon>Phasmatodea</taxon>
        <taxon>Timematodea</taxon>
        <taxon>Timematoidea</taxon>
        <taxon>Timematidae</taxon>
        <taxon>Timema</taxon>
    </lineage>
</organism>
<dbReference type="EMBL" id="OC317925">
    <property type="protein sequence ID" value="CAD7399769.1"/>
    <property type="molecule type" value="Genomic_DNA"/>
</dbReference>
<evidence type="ECO:0000313" key="2">
    <source>
        <dbReference type="EMBL" id="CAD7399769.1"/>
    </source>
</evidence>
<feature type="transmembrane region" description="Helical" evidence="1">
    <location>
        <begin position="55"/>
        <end position="78"/>
    </location>
</feature>
<keyword evidence="1" id="KW-0812">Transmembrane</keyword>
<evidence type="ECO:0000256" key="1">
    <source>
        <dbReference type="SAM" id="Phobius"/>
    </source>
</evidence>
<accession>A0A7R9CQV4</accession>
<proteinExistence type="predicted"/>
<sequence length="127" mass="13574">MSQMYLKLVGNGLEAPCTEKRSYGCFWLGLAVSVVLVAAVIIVAVVVFVTGGNALIVLSVLLLMLVVVGAGACIFIEWQRREAAKSRDKGAVEWITKTISDTQLANALVVLSYTSEDGEIEVRISVG</sequence>
<protein>
    <submittedName>
        <fullName evidence="2">Uncharacterized protein</fullName>
    </submittedName>
</protein>
<reference evidence="2" key="1">
    <citation type="submission" date="2020-11" db="EMBL/GenBank/DDBJ databases">
        <authorList>
            <person name="Tran Van P."/>
        </authorList>
    </citation>
    <scope>NUCLEOTIDE SEQUENCE</scope>
</reference>
<feature type="transmembrane region" description="Helical" evidence="1">
    <location>
        <begin position="26"/>
        <end position="49"/>
    </location>
</feature>
<keyword evidence="1" id="KW-0472">Membrane</keyword>